<proteinExistence type="predicted"/>
<evidence type="ECO:0000313" key="1">
    <source>
        <dbReference type="EMBL" id="SHG45359.1"/>
    </source>
</evidence>
<dbReference type="RefSeq" id="WP_141226129.1">
    <property type="nucleotide sequence ID" value="NZ_FQWB01000004.1"/>
</dbReference>
<reference evidence="2" key="1">
    <citation type="submission" date="2016-11" db="EMBL/GenBank/DDBJ databases">
        <authorList>
            <person name="Varghese N."/>
            <person name="Submissions S."/>
        </authorList>
    </citation>
    <scope>NUCLEOTIDE SEQUENCE [LARGE SCALE GENOMIC DNA]</scope>
    <source>
        <strain evidence="2">DSM 19978</strain>
    </source>
</reference>
<evidence type="ECO:0000313" key="2">
    <source>
        <dbReference type="Proteomes" id="UP000184516"/>
    </source>
</evidence>
<dbReference type="STRING" id="468056.SAMN05443549_104113"/>
<keyword evidence="2" id="KW-1185">Reference proteome</keyword>
<dbReference type="EMBL" id="FQWB01000004">
    <property type="protein sequence ID" value="SHG45359.1"/>
    <property type="molecule type" value="Genomic_DNA"/>
</dbReference>
<organism evidence="1 2">
    <name type="scientific">Flavobacterium fluvii</name>
    <dbReference type="NCBI Taxonomy" id="468056"/>
    <lineage>
        <taxon>Bacteria</taxon>
        <taxon>Pseudomonadati</taxon>
        <taxon>Bacteroidota</taxon>
        <taxon>Flavobacteriia</taxon>
        <taxon>Flavobacteriales</taxon>
        <taxon>Flavobacteriaceae</taxon>
        <taxon>Flavobacterium</taxon>
    </lineage>
</organism>
<name>A0A1M5JYN1_9FLAO</name>
<accession>A0A1M5JYN1</accession>
<dbReference type="AlphaFoldDB" id="A0A1M5JYN1"/>
<gene>
    <name evidence="1" type="ORF">SAMN05443549_104113</name>
</gene>
<dbReference type="Proteomes" id="UP000184516">
    <property type="component" value="Unassembled WGS sequence"/>
</dbReference>
<protein>
    <submittedName>
        <fullName evidence="1">Uncharacterized protein</fullName>
    </submittedName>
</protein>
<sequence length="378" mass="43344">MRYILVFVLAYFAPSFMKSGELLAHISKTIYLQGKVGEKTLVIKMLCYDESPIRDMTYFFDDAKKDCFFKGRIMGNAWRFYPESVAVNQAPENKEELLIAENKNGSWKGYWLDSTGKKINVNLNPINSIPASKFNYFSQMNDLDSYETYKISKINLTKGKTEKTLKNVSIDWFLEKESGISFFRLSSLNKKLKVDNLNVALETMHLALIQNYLRSRPDRKELNVSAEILYLTKDLISFKIISNSIFKVQNPSKSQQLVTLDIQSGKQIDLESLVWFGKKTDKKPSANDVQGIYEYRKYVFASKIFSILKTLYPDKMKNTVCGLNKVDAWAVPAYAVTKKGLLLGFFPSGNCSILDWAIIPYKSLTPYLEKKYSLSVLN</sequence>
<dbReference type="OrthoDB" id="1315366at2"/>